<keyword evidence="6 7" id="KW-0472">Membrane</keyword>
<dbReference type="Pfam" id="PF02308">
    <property type="entry name" value="MgtC"/>
    <property type="match status" value="1"/>
</dbReference>
<dbReference type="PRINTS" id="PR01837">
    <property type="entry name" value="MGTCSAPBPROT"/>
</dbReference>
<dbReference type="PANTHER" id="PTHR33778:SF1">
    <property type="entry name" value="MAGNESIUM TRANSPORTER YHID-RELATED"/>
    <property type="match status" value="1"/>
</dbReference>
<comment type="subcellular location">
    <subcellularLocation>
        <location evidence="7">Cell inner membrane</location>
        <topology evidence="7">Multi-pass membrane protein</topology>
    </subcellularLocation>
    <subcellularLocation>
        <location evidence="1">Cell membrane</location>
        <topology evidence="1">Multi-pass membrane protein</topology>
    </subcellularLocation>
</comment>
<dbReference type="AlphaFoldDB" id="A0A1I6MZR8"/>
<protein>
    <recommendedName>
        <fullName evidence="7">Protein MgtC</fullName>
    </recommendedName>
</protein>
<feature type="transmembrane region" description="Helical" evidence="7">
    <location>
        <begin position="116"/>
        <end position="141"/>
    </location>
</feature>
<evidence type="ECO:0000256" key="3">
    <source>
        <dbReference type="ARBA" id="ARBA00022475"/>
    </source>
</evidence>
<keyword evidence="4 7" id="KW-0812">Transmembrane</keyword>
<evidence type="ECO:0000259" key="8">
    <source>
        <dbReference type="Pfam" id="PF02308"/>
    </source>
</evidence>
<evidence type="ECO:0000256" key="1">
    <source>
        <dbReference type="ARBA" id="ARBA00004651"/>
    </source>
</evidence>
<dbReference type="InterPro" id="IPR003416">
    <property type="entry name" value="MgtC/SapB/SrpB/YhiD_fam"/>
</dbReference>
<reference evidence="9 10" key="1">
    <citation type="submission" date="2016-10" db="EMBL/GenBank/DDBJ databases">
        <authorList>
            <person name="de Groot N.N."/>
        </authorList>
    </citation>
    <scope>NUCLEOTIDE SEQUENCE [LARGE SCALE GENOMIC DNA]</scope>
    <source>
        <strain evidence="9 10">DSM 29433</strain>
    </source>
</reference>
<keyword evidence="3" id="KW-1003">Cell membrane</keyword>
<evidence type="ECO:0000256" key="6">
    <source>
        <dbReference type="ARBA" id="ARBA00023136"/>
    </source>
</evidence>
<dbReference type="EMBL" id="FOZM01000003">
    <property type="protein sequence ID" value="SFS21193.1"/>
    <property type="molecule type" value="Genomic_DNA"/>
</dbReference>
<feature type="transmembrane region" description="Helical" evidence="7">
    <location>
        <begin position="12"/>
        <end position="30"/>
    </location>
</feature>
<dbReference type="Proteomes" id="UP000198926">
    <property type="component" value="Unassembled WGS sequence"/>
</dbReference>
<evidence type="ECO:0000256" key="2">
    <source>
        <dbReference type="ARBA" id="ARBA00009298"/>
    </source>
</evidence>
<feature type="transmembrane region" description="Helical" evidence="7">
    <location>
        <begin position="78"/>
        <end position="95"/>
    </location>
</feature>
<keyword evidence="10" id="KW-1185">Reference proteome</keyword>
<name>A0A1I6MZR8_9RHOB</name>
<comment type="similarity">
    <text evidence="2 7">Belongs to the MgtC/SapB family.</text>
</comment>
<keyword evidence="5 7" id="KW-1133">Transmembrane helix</keyword>
<dbReference type="GO" id="GO:0005886">
    <property type="term" value="C:plasma membrane"/>
    <property type="evidence" value="ECO:0007669"/>
    <property type="project" value="UniProtKB-SubCell"/>
</dbReference>
<evidence type="ECO:0000256" key="7">
    <source>
        <dbReference type="RuleBase" id="RU365041"/>
    </source>
</evidence>
<feature type="domain" description="MgtC/SapB/SrpB/YhiD N-terminal" evidence="8">
    <location>
        <begin position="19"/>
        <end position="145"/>
    </location>
</feature>
<evidence type="ECO:0000256" key="5">
    <source>
        <dbReference type="ARBA" id="ARBA00022989"/>
    </source>
</evidence>
<gene>
    <name evidence="9" type="ORF">SAMN05444714_2763</name>
</gene>
<evidence type="ECO:0000313" key="10">
    <source>
        <dbReference type="Proteomes" id="UP000198926"/>
    </source>
</evidence>
<dbReference type="RefSeq" id="WP_207493708.1">
    <property type="nucleotide sequence ID" value="NZ_FOZM01000003.1"/>
</dbReference>
<proteinExistence type="inferred from homology"/>
<dbReference type="STRING" id="1123755.SAMN05444714_2763"/>
<dbReference type="PANTHER" id="PTHR33778">
    <property type="entry name" value="PROTEIN MGTC"/>
    <property type="match status" value="1"/>
</dbReference>
<feature type="transmembrane region" description="Helical" evidence="7">
    <location>
        <begin position="42"/>
        <end position="58"/>
    </location>
</feature>
<accession>A0A1I6MZR8</accession>
<organism evidence="9 10">
    <name type="scientific">Yoonia litorea</name>
    <dbReference type="NCBI Taxonomy" id="1123755"/>
    <lineage>
        <taxon>Bacteria</taxon>
        <taxon>Pseudomonadati</taxon>
        <taxon>Pseudomonadota</taxon>
        <taxon>Alphaproteobacteria</taxon>
        <taxon>Rhodobacterales</taxon>
        <taxon>Paracoccaceae</taxon>
        <taxon>Yoonia</taxon>
    </lineage>
</organism>
<evidence type="ECO:0000256" key="4">
    <source>
        <dbReference type="ARBA" id="ARBA00022692"/>
    </source>
</evidence>
<evidence type="ECO:0000313" key="9">
    <source>
        <dbReference type="EMBL" id="SFS21193.1"/>
    </source>
</evidence>
<keyword evidence="7" id="KW-0997">Cell inner membrane</keyword>
<sequence length="155" mass="16385">MNELLAPDALSWSTTMTRLAAATLLPLAIGLERFFREKPIDFRPYVVISVVSCALLIATQDLLTAQVTDGARIDPTRVMQGVITGIGFLGAGAMYREGDIVKGAGTAASVWSAGAIGLICGIGEIWLAVSITAVIVVLMLASAPFTDRWDNTDSE</sequence>
<dbReference type="InterPro" id="IPR049177">
    <property type="entry name" value="MgtC_SapB_SrpB_YhiD_N"/>
</dbReference>